<dbReference type="PROSITE" id="PS50011">
    <property type="entry name" value="PROTEIN_KINASE_DOM"/>
    <property type="match status" value="1"/>
</dbReference>
<dbReference type="Pfam" id="PF00069">
    <property type="entry name" value="Pkinase"/>
    <property type="match status" value="1"/>
</dbReference>
<dbReference type="Pfam" id="PF13487">
    <property type="entry name" value="HD_5"/>
    <property type="match status" value="1"/>
</dbReference>
<dbReference type="PANTHER" id="PTHR43289:SF6">
    <property type="entry name" value="SERINE_THREONINE-PROTEIN KINASE NEKL-3"/>
    <property type="match status" value="1"/>
</dbReference>
<evidence type="ECO:0000313" key="9">
    <source>
        <dbReference type="Proteomes" id="UP000214646"/>
    </source>
</evidence>
<dbReference type="CDD" id="cd14014">
    <property type="entry name" value="STKc_PknB_like"/>
    <property type="match status" value="1"/>
</dbReference>
<keyword evidence="8" id="KW-0723">Serine/threonine-protein kinase</keyword>
<evidence type="ECO:0000259" key="6">
    <source>
        <dbReference type="PROSITE" id="PS50011"/>
    </source>
</evidence>
<dbReference type="SUPFAM" id="SSF109604">
    <property type="entry name" value="HD-domain/PDEase-like"/>
    <property type="match status" value="1"/>
</dbReference>
<evidence type="ECO:0000256" key="4">
    <source>
        <dbReference type="ARBA" id="ARBA00022840"/>
    </source>
</evidence>
<evidence type="ECO:0000313" key="8">
    <source>
        <dbReference type="EMBL" id="OWK35533.1"/>
    </source>
</evidence>
<dbReference type="InterPro" id="IPR008271">
    <property type="entry name" value="Ser/Thr_kinase_AS"/>
</dbReference>
<evidence type="ECO:0000256" key="2">
    <source>
        <dbReference type="ARBA" id="ARBA00022741"/>
    </source>
</evidence>
<organism evidence="8 9">
    <name type="scientific">Fimbriiglobus ruber</name>
    <dbReference type="NCBI Taxonomy" id="1908690"/>
    <lineage>
        <taxon>Bacteria</taxon>
        <taxon>Pseudomonadati</taxon>
        <taxon>Planctomycetota</taxon>
        <taxon>Planctomycetia</taxon>
        <taxon>Gemmatales</taxon>
        <taxon>Gemmataceae</taxon>
        <taxon>Fimbriiglobus</taxon>
    </lineage>
</organism>
<comment type="caution">
    <text evidence="8">The sequence shown here is derived from an EMBL/GenBank/DDBJ whole genome shotgun (WGS) entry which is preliminary data.</text>
</comment>
<dbReference type="SUPFAM" id="SSF56112">
    <property type="entry name" value="Protein kinase-like (PK-like)"/>
    <property type="match status" value="1"/>
</dbReference>
<dbReference type="GO" id="GO:0005524">
    <property type="term" value="F:ATP binding"/>
    <property type="evidence" value="ECO:0007669"/>
    <property type="project" value="UniProtKB-KW"/>
</dbReference>
<dbReference type="InterPro" id="IPR003607">
    <property type="entry name" value="HD/PDEase_dom"/>
</dbReference>
<dbReference type="InterPro" id="IPR037522">
    <property type="entry name" value="HD_GYP_dom"/>
</dbReference>
<accession>A0A225D3J7</accession>
<dbReference type="RefSeq" id="WP_088258711.1">
    <property type="nucleotide sequence ID" value="NZ_NIDE01000017.1"/>
</dbReference>
<proteinExistence type="predicted"/>
<sequence>MNSLPQLRTARESAQARAAAETAASAQSSAVTTTPPPRRLPPALEHAGVPGSARSVLAELFTVGVLSGAEATAFLRKAGDRLGQLHTRERVGDALVGLGALTRYQVSRTLGGHAASLIVGPYRITDRLNSGSIGTVFAAEHPFMRRPVALKLMRVGETTLPAVVERFETEIRLLAGLNHPHIVAVYDAGSVPAPIEAGTVPATLMYLVMERVTGGDLEQYIYERGTQSVGLACEWGRQIATALDATHAAGLVHRDVKPSNLLLTPARQIKLIDFGLTREFASTATPIKSLIGSLEFMAPEQLADSPTAGPPADVYGLGATLFWVLTGQLPFPQVRTPAEAAEAIRSGQPKRLNEVAPDLPPAIDTLLGRMLSKSPGERPTAAEAAAALAEFAAPSTHPSADAVLGTGAEGSALRAAIGHLEDVVRDTARAAAAARAAVLAGLAGAAAARPTESAGHQRRIAEYARVLASKLAPHPNWPMFADPAHVADLTAAAAAHDLGLVGVPDEVLASPPGEHLPSDRHTYETHPVIGDAILEELAEAHGSALPFLRVARAVVRHHHERWDGTGFPDRLAGDRIPAAARVVAVADAYDFLRGVRNMAHAETVLNLTRDAGVAFDPLVVEALMATEAEFDRIFLTTPDRPGDVELVEVPPEYVVKSPPPADGKTWGLKAKIGGS</sequence>
<dbReference type="EMBL" id="NIDE01000017">
    <property type="protein sequence ID" value="OWK35533.1"/>
    <property type="molecule type" value="Genomic_DNA"/>
</dbReference>
<dbReference type="Proteomes" id="UP000214646">
    <property type="component" value="Unassembled WGS sequence"/>
</dbReference>
<keyword evidence="9" id="KW-1185">Reference proteome</keyword>
<dbReference type="OrthoDB" id="263603at2"/>
<dbReference type="Gene3D" id="1.10.510.10">
    <property type="entry name" value="Transferase(Phosphotransferase) domain 1"/>
    <property type="match status" value="1"/>
</dbReference>
<dbReference type="Gene3D" id="3.30.200.20">
    <property type="entry name" value="Phosphorylase Kinase, domain 1"/>
    <property type="match status" value="1"/>
</dbReference>
<name>A0A225D3J7_9BACT</name>
<keyword evidence="1" id="KW-0808">Transferase</keyword>
<keyword evidence="4" id="KW-0067">ATP-binding</keyword>
<dbReference type="SMART" id="SM00220">
    <property type="entry name" value="S_TKc"/>
    <property type="match status" value="1"/>
</dbReference>
<dbReference type="CDD" id="cd00077">
    <property type="entry name" value="HDc"/>
    <property type="match status" value="1"/>
</dbReference>
<dbReference type="Gene3D" id="1.10.3210.10">
    <property type="entry name" value="Hypothetical protein af1432"/>
    <property type="match status" value="1"/>
</dbReference>
<feature type="domain" description="HD-GYP" evidence="7">
    <location>
        <begin position="431"/>
        <end position="639"/>
    </location>
</feature>
<feature type="region of interest" description="Disordered" evidence="5">
    <location>
        <begin position="21"/>
        <end position="47"/>
    </location>
</feature>
<dbReference type="PROSITE" id="PS00108">
    <property type="entry name" value="PROTEIN_KINASE_ST"/>
    <property type="match status" value="1"/>
</dbReference>
<evidence type="ECO:0000256" key="5">
    <source>
        <dbReference type="SAM" id="MobiDB-lite"/>
    </source>
</evidence>
<keyword evidence="2" id="KW-0547">Nucleotide-binding</keyword>
<evidence type="ECO:0000256" key="1">
    <source>
        <dbReference type="ARBA" id="ARBA00022679"/>
    </source>
</evidence>
<keyword evidence="3 8" id="KW-0418">Kinase</keyword>
<evidence type="ECO:0000259" key="7">
    <source>
        <dbReference type="PROSITE" id="PS51832"/>
    </source>
</evidence>
<dbReference type="AlphaFoldDB" id="A0A225D3J7"/>
<gene>
    <name evidence="8" type="ORF">FRUB_08096</name>
</gene>
<dbReference type="GO" id="GO:0004674">
    <property type="term" value="F:protein serine/threonine kinase activity"/>
    <property type="evidence" value="ECO:0007669"/>
    <property type="project" value="UniProtKB-KW"/>
</dbReference>
<protein>
    <submittedName>
        <fullName evidence="8">Serine/threonine protein kinase PrkC, regulator of stationary phase</fullName>
    </submittedName>
</protein>
<reference evidence="9" key="1">
    <citation type="submission" date="2017-06" db="EMBL/GenBank/DDBJ databases">
        <title>Genome analysis of Fimbriiglobus ruber SP5, the first member of the order Planctomycetales with confirmed chitinolytic capability.</title>
        <authorList>
            <person name="Ravin N.V."/>
            <person name="Rakitin A.L."/>
            <person name="Ivanova A.A."/>
            <person name="Beletsky A.V."/>
            <person name="Kulichevskaya I.S."/>
            <person name="Mardanov A.V."/>
            <person name="Dedysh S.N."/>
        </authorList>
    </citation>
    <scope>NUCLEOTIDE SEQUENCE [LARGE SCALE GENOMIC DNA]</scope>
    <source>
        <strain evidence="9">SP5</strain>
    </source>
</reference>
<dbReference type="PROSITE" id="PS51832">
    <property type="entry name" value="HD_GYP"/>
    <property type="match status" value="1"/>
</dbReference>
<feature type="domain" description="Protein kinase" evidence="6">
    <location>
        <begin position="122"/>
        <end position="400"/>
    </location>
</feature>
<feature type="compositionally biased region" description="Low complexity" evidence="5">
    <location>
        <begin position="21"/>
        <end position="33"/>
    </location>
</feature>
<evidence type="ECO:0000256" key="3">
    <source>
        <dbReference type="ARBA" id="ARBA00022777"/>
    </source>
</evidence>
<dbReference type="PANTHER" id="PTHR43289">
    <property type="entry name" value="MITOGEN-ACTIVATED PROTEIN KINASE KINASE KINASE 20-RELATED"/>
    <property type="match status" value="1"/>
</dbReference>
<dbReference type="InterPro" id="IPR011009">
    <property type="entry name" value="Kinase-like_dom_sf"/>
</dbReference>
<dbReference type="InterPro" id="IPR000719">
    <property type="entry name" value="Prot_kinase_dom"/>
</dbReference>